<dbReference type="RefSeq" id="WP_326505044.1">
    <property type="nucleotide sequence ID" value="NZ_JAWIIV010000002.1"/>
</dbReference>
<proteinExistence type="predicted"/>
<protein>
    <recommendedName>
        <fullName evidence="4">Integrase</fullName>
    </recommendedName>
</protein>
<dbReference type="Gene3D" id="1.10.443.10">
    <property type="entry name" value="Intergrase catalytic core"/>
    <property type="match status" value="1"/>
</dbReference>
<organism evidence="2 3">
    <name type="scientific">Noviherbaspirillum album</name>
    <dbReference type="NCBI Taxonomy" id="3080276"/>
    <lineage>
        <taxon>Bacteria</taxon>
        <taxon>Pseudomonadati</taxon>
        <taxon>Pseudomonadota</taxon>
        <taxon>Betaproteobacteria</taxon>
        <taxon>Burkholderiales</taxon>
        <taxon>Oxalobacteraceae</taxon>
        <taxon>Noviherbaspirillum</taxon>
    </lineage>
</organism>
<dbReference type="Proteomes" id="UP001352263">
    <property type="component" value="Unassembled WGS sequence"/>
</dbReference>
<evidence type="ECO:0000313" key="2">
    <source>
        <dbReference type="EMBL" id="MEC4718295.1"/>
    </source>
</evidence>
<evidence type="ECO:0008006" key="4">
    <source>
        <dbReference type="Google" id="ProtNLM"/>
    </source>
</evidence>
<keyword evidence="1" id="KW-0233">DNA recombination</keyword>
<dbReference type="SUPFAM" id="SSF56349">
    <property type="entry name" value="DNA breaking-rejoining enzymes"/>
    <property type="match status" value="1"/>
</dbReference>
<dbReference type="EMBL" id="JAWIIV010000002">
    <property type="protein sequence ID" value="MEC4718295.1"/>
    <property type="molecule type" value="Genomic_DNA"/>
</dbReference>
<gene>
    <name evidence="2" type="ORF">RY831_03985</name>
</gene>
<keyword evidence="3" id="KW-1185">Reference proteome</keyword>
<evidence type="ECO:0000256" key="1">
    <source>
        <dbReference type="ARBA" id="ARBA00023172"/>
    </source>
</evidence>
<sequence length="684" mass="77085">MRTDLAYVIDAVAKVDGKITINDLSTREIDGLKEMVIWAYSDQRSSNAVYSFGGRDFRPQGMRKGVVIDTGSARYDYELKAVMLLLFHSGLQEGGEPYKWQSVSQRVRTLSRFGTYCRRHGLGTFRNISEIPTLKLRNLLLGFITDGEADGGLNAREATTGYKTARDALKHLAHYGLVTHPDFTDLLDEITLTEIDKHEAENRLRHAIIPTGIMKQLIVEATAYLEQAESKFDEFAAVFRQTHRAIMAGTCSNPKYAVYSTERDAFYILKALLYRHFRDLPRHTYALVLAFTGMRDGEAGALKTGSAGCRIENGEAVYYVRSLLYKTDDNAVSLDWVANDVAYKAVSLLSKVNALYYERARLFKQHYSDSLTLEERSDLDYGLADQWLFGLRLTVGTSNFMRYSKGGDGLKSLDLGLYKVAVSEDDLCQLKQMECNYHSVAANSGVRGKPYVLGDLFNLTAHQFRHTFAWFIIANRLGDLDDIKYQFKHLHRAMTLVYTERGFKSLNELRTVIEQFETFVNERSINDIVQSAAAGIVAGGGGERLARMIQALNGGTDEGVYGSEHQPHFHEVKDVMAFTTRHSESIRGLPHGYCTKGPSCKVKNAADPSHCLYCDTYFATRKHLPYWNAIKANCEAKLARIGGMENDEQQRFNVFRQSLEDNLFAANKIIGRLLSANKGNERNM</sequence>
<dbReference type="InterPro" id="IPR011010">
    <property type="entry name" value="DNA_brk_join_enz"/>
</dbReference>
<name>A0ABU6J3U9_9BURK</name>
<evidence type="ECO:0000313" key="3">
    <source>
        <dbReference type="Proteomes" id="UP001352263"/>
    </source>
</evidence>
<dbReference type="InterPro" id="IPR013762">
    <property type="entry name" value="Integrase-like_cat_sf"/>
</dbReference>
<comment type="caution">
    <text evidence="2">The sequence shown here is derived from an EMBL/GenBank/DDBJ whole genome shotgun (WGS) entry which is preliminary data.</text>
</comment>
<reference evidence="2 3" key="1">
    <citation type="submission" date="2023-10" db="EMBL/GenBank/DDBJ databases">
        <title>Noviherbaspirillum sp. CPCC 100848 genome assembly.</title>
        <authorList>
            <person name="Li X.Y."/>
            <person name="Fang X.M."/>
        </authorList>
    </citation>
    <scope>NUCLEOTIDE SEQUENCE [LARGE SCALE GENOMIC DNA]</scope>
    <source>
        <strain evidence="2 3">CPCC 100848</strain>
    </source>
</reference>
<accession>A0ABU6J3U9</accession>